<dbReference type="AlphaFoldDB" id="A0A1Y5I5I5"/>
<name>A0A1Y5I5I5_OSTTA</name>
<feature type="domain" description="Luciferase-like" evidence="6">
    <location>
        <begin position="21"/>
        <end position="337"/>
    </location>
</feature>
<organism evidence="8">
    <name type="scientific">Ostreococcus tauri</name>
    <name type="common">Marine green alga</name>
    <dbReference type="NCBI Taxonomy" id="70448"/>
    <lineage>
        <taxon>Eukaryota</taxon>
        <taxon>Viridiplantae</taxon>
        <taxon>Chlorophyta</taxon>
        <taxon>Mamiellophyceae</taxon>
        <taxon>Mamiellales</taxon>
        <taxon>Bathycoccaceae</taxon>
        <taxon>Ostreococcus</taxon>
    </lineage>
</organism>
<dbReference type="Gene3D" id="3.40.50.850">
    <property type="entry name" value="Isochorismatase-like"/>
    <property type="match status" value="1"/>
</dbReference>
<evidence type="ECO:0000259" key="7">
    <source>
        <dbReference type="Pfam" id="PF00857"/>
    </source>
</evidence>
<evidence type="ECO:0000256" key="2">
    <source>
        <dbReference type="ARBA" id="ARBA00022630"/>
    </source>
</evidence>
<evidence type="ECO:0000256" key="5">
    <source>
        <dbReference type="ARBA" id="ARBA00023033"/>
    </source>
</evidence>
<protein>
    <submittedName>
        <fullName evidence="8">Luciferase-like domain-containing protein</fullName>
    </submittedName>
</protein>
<dbReference type="SUPFAM" id="SSF51679">
    <property type="entry name" value="Bacterial luciferase-like"/>
    <property type="match status" value="1"/>
</dbReference>
<accession>A0A1Y5I5I5</accession>
<dbReference type="InterPro" id="IPR011251">
    <property type="entry name" value="Luciferase-like_dom"/>
</dbReference>
<dbReference type="Proteomes" id="UP000195557">
    <property type="component" value="Unassembled WGS sequence"/>
</dbReference>
<evidence type="ECO:0000259" key="6">
    <source>
        <dbReference type="Pfam" id="PF00296"/>
    </source>
</evidence>
<dbReference type="PANTHER" id="PTHR42847:SF4">
    <property type="entry name" value="ALKANESULFONATE MONOOXYGENASE-RELATED"/>
    <property type="match status" value="1"/>
</dbReference>
<dbReference type="InterPro" id="IPR036661">
    <property type="entry name" value="Luciferase-like_sf"/>
</dbReference>
<evidence type="ECO:0000256" key="4">
    <source>
        <dbReference type="ARBA" id="ARBA00023002"/>
    </source>
</evidence>
<dbReference type="CDD" id="cd01094">
    <property type="entry name" value="Alkanesulfonate_monoxygenase"/>
    <property type="match status" value="1"/>
</dbReference>
<evidence type="ECO:0000256" key="3">
    <source>
        <dbReference type="ARBA" id="ARBA00022643"/>
    </source>
</evidence>
<dbReference type="CDD" id="cd00431">
    <property type="entry name" value="cysteine_hydrolases"/>
    <property type="match status" value="1"/>
</dbReference>
<dbReference type="SUPFAM" id="SSF52499">
    <property type="entry name" value="Isochorismatase-like hydrolases"/>
    <property type="match status" value="1"/>
</dbReference>
<dbReference type="Pfam" id="PF00857">
    <property type="entry name" value="Isochorismatase"/>
    <property type="match status" value="1"/>
</dbReference>
<evidence type="ECO:0000256" key="1">
    <source>
        <dbReference type="ARBA" id="ARBA00006336"/>
    </source>
</evidence>
<dbReference type="InterPro" id="IPR000868">
    <property type="entry name" value="Isochorismatase-like_dom"/>
</dbReference>
<dbReference type="GO" id="GO:0008726">
    <property type="term" value="F:alkanesulfonate monooxygenase activity"/>
    <property type="evidence" value="ECO:0007669"/>
    <property type="project" value="TreeGrafter"/>
</dbReference>
<gene>
    <name evidence="8" type="ORF">BE221DRAFT_148496</name>
</gene>
<dbReference type="EMBL" id="KZ155802">
    <property type="protein sequence ID" value="OUS44788.1"/>
    <property type="molecule type" value="Genomic_DNA"/>
</dbReference>
<feature type="domain" description="Isochorismatase-like" evidence="7">
    <location>
        <begin position="379"/>
        <end position="564"/>
    </location>
</feature>
<sequence>MSQQLVPTKFDLPSDVGGKDLGIFMPIANGGWILSKNKPELDGSYAYNRQVAVLAEKHGYDFIMSMAKYRGYGGETEHWNSTLDATVTMAALAEVTERVKVWTTVHTILQNPGTVAKMIATLDQVTKGRAGLNVVTGAYKGEFSQMGMWPEGVDHDARYDLAKEWIQAIKALWTQPSVTMQGDYFQLEDCVSNPKPSTKPFLVCAGSSEVGMRFSANEMDAIFLSGDVPEKLAQSSNKVKGIAADMGRYIRTYAMQTIVLGETDAEAEATALHYREGLDEEALRGMMRAYGFLDAEIGEENAFVKKARSSFMAPHVAGSPDTVIQKIGELLEVSGIDGLMLIFPDYISAMPLFAEHVMPKLRAKFPALAGPRIIAPARTALLLIDVQVDFVSPDGVIGMAGVDMSGINSAIDKMETLRAVAKVQGAAVAFVRVVTREETDSSALKNLYARRGRPGQHAICRADEPGSDYYRLFPEDGDIEIEKVLFDGFHGTDLEEQLRAREIDTVLVAGVTTDCCVDQTARSAFHRNFNVIVVSDACAAYEDALHAGGLLALEKNCALLADTKSVLSAWSGISDEA</sequence>
<keyword evidence="5" id="KW-0503">Monooxygenase</keyword>
<dbReference type="InterPro" id="IPR050172">
    <property type="entry name" value="SsuD_RutA_monooxygenase"/>
</dbReference>
<keyword evidence="4" id="KW-0560">Oxidoreductase</keyword>
<reference evidence="8" key="1">
    <citation type="submission" date="2017-04" db="EMBL/GenBank/DDBJ databases">
        <title>Population genomics of picophytoplankton unveils novel chromosome hypervariability.</title>
        <authorList>
            <consortium name="DOE Joint Genome Institute"/>
            <person name="Blanc-Mathieu R."/>
            <person name="Krasovec M."/>
            <person name="Hebrard M."/>
            <person name="Yau S."/>
            <person name="Desgranges E."/>
            <person name="Martin J."/>
            <person name="Schackwitz W."/>
            <person name="Kuo A."/>
            <person name="Salin G."/>
            <person name="Donnadieu C."/>
            <person name="Desdevises Y."/>
            <person name="Sanchez-Ferandin S."/>
            <person name="Moreau H."/>
            <person name="Rivals E."/>
            <person name="Grigoriev I.V."/>
            <person name="Grimsley N."/>
            <person name="Eyre-Walker A."/>
            <person name="Piganeau G."/>
        </authorList>
    </citation>
    <scope>NUCLEOTIDE SEQUENCE [LARGE SCALE GENOMIC DNA]</scope>
    <source>
        <strain evidence="8">RCC 1115</strain>
    </source>
</reference>
<proteinExistence type="inferred from homology"/>
<keyword evidence="3" id="KW-0288">FMN</keyword>
<dbReference type="GO" id="GO:0046306">
    <property type="term" value="P:alkanesulfonate catabolic process"/>
    <property type="evidence" value="ECO:0007669"/>
    <property type="project" value="TreeGrafter"/>
</dbReference>
<dbReference type="PANTHER" id="PTHR42847">
    <property type="entry name" value="ALKANESULFONATE MONOOXYGENASE"/>
    <property type="match status" value="1"/>
</dbReference>
<dbReference type="Pfam" id="PF00296">
    <property type="entry name" value="Bac_luciferase"/>
    <property type="match status" value="1"/>
</dbReference>
<evidence type="ECO:0000313" key="8">
    <source>
        <dbReference type="EMBL" id="OUS44788.1"/>
    </source>
</evidence>
<dbReference type="Gene3D" id="3.20.20.30">
    <property type="entry name" value="Luciferase-like domain"/>
    <property type="match status" value="1"/>
</dbReference>
<keyword evidence="2" id="KW-0285">Flavoprotein</keyword>
<comment type="similarity">
    <text evidence="1">Belongs to the isochorismatase family.</text>
</comment>
<dbReference type="InterPro" id="IPR036380">
    <property type="entry name" value="Isochorismatase-like_sf"/>
</dbReference>